<gene>
    <name evidence="2" type="ORF">HaLaN_26908</name>
</gene>
<evidence type="ECO:0000256" key="1">
    <source>
        <dbReference type="SAM" id="MobiDB-lite"/>
    </source>
</evidence>
<evidence type="ECO:0000313" key="2">
    <source>
        <dbReference type="EMBL" id="GFH28423.1"/>
    </source>
</evidence>
<sequence>AAVGPAAAQVGGQQGEAGTDSAPLQLEGLLHGGDGRGCVQDQSRRLPCWRPPCLPAAAAEPGRPGPGRGPGALHGAARAAQLQHAAAAVPGVVAGTAGR</sequence>
<protein>
    <submittedName>
        <fullName evidence="2">Uncharacterized protein</fullName>
    </submittedName>
</protein>
<feature type="non-terminal residue" evidence="2">
    <location>
        <position position="1"/>
    </location>
</feature>
<dbReference type="AlphaFoldDB" id="A0A6A0A7H7"/>
<feature type="compositionally biased region" description="Low complexity" evidence="1">
    <location>
        <begin position="1"/>
        <end position="11"/>
    </location>
</feature>
<organism evidence="2 3">
    <name type="scientific">Haematococcus lacustris</name>
    <name type="common">Green alga</name>
    <name type="synonym">Haematococcus pluvialis</name>
    <dbReference type="NCBI Taxonomy" id="44745"/>
    <lineage>
        <taxon>Eukaryota</taxon>
        <taxon>Viridiplantae</taxon>
        <taxon>Chlorophyta</taxon>
        <taxon>core chlorophytes</taxon>
        <taxon>Chlorophyceae</taxon>
        <taxon>CS clade</taxon>
        <taxon>Chlamydomonadales</taxon>
        <taxon>Haematococcaceae</taxon>
        <taxon>Haematococcus</taxon>
    </lineage>
</organism>
<feature type="region of interest" description="Disordered" evidence="1">
    <location>
        <begin position="1"/>
        <end position="25"/>
    </location>
</feature>
<dbReference type="EMBL" id="BLLF01003870">
    <property type="protein sequence ID" value="GFH28423.1"/>
    <property type="molecule type" value="Genomic_DNA"/>
</dbReference>
<keyword evidence="3" id="KW-1185">Reference proteome</keyword>
<evidence type="ECO:0000313" key="3">
    <source>
        <dbReference type="Proteomes" id="UP000485058"/>
    </source>
</evidence>
<feature type="non-terminal residue" evidence="2">
    <location>
        <position position="99"/>
    </location>
</feature>
<reference evidence="2 3" key="1">
    <citation type="submission" date="2020-02" db="EMBL/GenBank/DDBJ databases">
        <title>Draft genome sequence of Haematococcus lacustris strain NIES-144.</title>
        <authorList>
            <person name="Morimoto D."/>
            <person name="Nakagawa S."/>
            <person name="Yoshida T."/>
            <person name="Sawayama S."/>
        </authorList>
    </citation>
    <scope>NUCLEOTIDE SEQUENCE [LARGE SCALE GENOMIC DNA]</scope>
    <source>
        <strain evidence="2 3">NIES-144</strain>
    </source>
</reference>
<comment type="caution">
    <text evidence="2">The sequence shown here is derived from an EMBL/GenBank/DDBJ whole genome shotgun (WGS) entry which is preliminary data.</text>
</comment>
<name>A0A6A0A7H7_HAELA</name>
<proteinExistence type="predicted"/>
<dbReference type="Proteomes" id="UP000485058">
    <property type="component" value="Unassembled WGS sequence"/>
</dbReference>
<accession>A0A6A0A7H7</accession>